<evidence type="ECO:0000256" key="4">
    <source>
        <dbReference type="ARBA" id="ARBA00022989"/>
    </source>
</evidence>
<dbReference type="Proteomes" id="UP001596505">
    <property type="component" value="Unassembled WGS sequence"/>
</dbReference>
<keyword evidence="4 6" id="KW-1133">Transmembrane helix</keyword>
<dbReference type="PANTHER" id="PTHR12677">
    <property type="entry name" value="GOLGI APPARATUS MEMBRANE PROTEIN TVP38-RELATED"/>
    <property type="match status" value="1"/>
</dbReference>
<evidence type="ECO:0000259" key="7">
    <source>
        <dbReference type="Pfam" id="PF09335"/>
    </source>
</evidence>
<reference evidence="9" key="1">
    <citation type="journal article" date="2019" name="Int. J. Syst. Evol. Microbiol.">
        <title>The Global Catalogue of Microorganisms (GCM) 10K type strain sequencing project: providing services to taxonomists for standard genome sequencing and annotation.</title>
        <authorList>
            <consortium name="The Broad Institute Genomics Platform"/>
            <consortium name="The Broad Institute Genome Sequencing Center for Infectious Disease"/>
            <person name="Wu L."/>
            <person name="Ma J."/>
        </authorList>
    </citation>
    <scope>NUCLEOTIDE SEQUENCE [LARGE SCALE GENOMIC DNA]</scope>
    <source>
        <strain evidence="9">CGMCC 1.16305</strain>
    </source>
</reference>
<comment type="similarity">
    <text evidence="6">Belongs to the TVP38/TMEM64 family.</text>
</comment>
<feature type="transmembrane region" description="Helical" evidence="6">
    <location>
        <begin position="61"/>
        <end position="85"/>
    </location>
</feature>
<evidence type="ECO:0000256" key="6">
    <source>
        <dbReference type="RuleBase" id="RU366058"/>
    </source>
</evidence>
<feature type="transmembrane region" description="Helical" evidence="6">
    <location>
        <begin position="106"/>
        <end position="126"/>
    </location>
</feature>
<name>A0ABW2PVT3_9BACL</name>
<dbReference type="EMBL" id="JBHTCO010000002">
    <property type="protein sequence ID" value="MFC7391815.1"/>
    <property type="molecule type" value="Genomic_DNA"/>
</dbReference>
<evidence type="ECO:0000256" key="1">
    <source>
        <dbReference type="ARBA" id="ARBA00004651"/>
    </source>
</evidence>
<keyword evidence="2 6" id="KW-1003">Cell membrane</keyword>
<accession>A0ABW2PVT3</accession>
<keyword evidence="5 6" id="KW-0472">Membrane</keyword>
<dbReference type="InterPro" id="IPR015414">
    <property type="entry name" value="TMEM64"/>
</dbReference>
<keyword evidence="3 6" id="KW-0812">Transmembrane</keyword>
<keyword evidence="9" id="KW-1185">Reference proteome</keyword>
<gene>
    <name evidence="8" type="ORF">ACFQRG_02250</name>
</gene>
<evidence type="ECO:0000256" key="5">
    <source>
        <dbReference type="ARBA" id="ARBA00023136"/>
    </source>
</evidence>
<protein>
    <recommendedName>
        <fullName evidence="6">TVP38/TMEM64 family membrane protein</fullName>
    </recommendedName>
</protein>
<evidence type="ECO:0000313" key="9">
    <source>
        <dbReference type="Proteomes" id="UP001596505"/>
    </source>
</evidence>
<feature type="transmembrane region" description="Helical" evidence="6">
    <location>
        <begin position="32"/>
        <end position="55"/>
    </location>
</feature>
<feature type="domain" description="VTT" evidence="7">
    <location>
        <begin position="49"/>
        <end position="166"/>
    </location>
</feature>
<dbReference type="RefSeq" id="WP_380963176.1">
    <property type="nucleotide sequence ID" value="NZ_JBHTCO010000002.1"/>
</dbReference>
<dbReference type="InterPro" id="IPR032816">
    <property type="entry name" value="VTT_dom"/>
</dbReference>
<evidence type="ECO:0000313" key="8">
    <source>
        <dbReference type="EMBL" id="MFC7391815.1"/>
    </source>
</evidence>
<proteinExistence type="inferred from homology"/>
<comment type="subcellular location">
    <subcellularLocation>
        <location evidence="1 6">Cell membrane</location>
        <topology evidence="1 6">Multi-pass membrane protein</topology>
    </subcellularLocation>
</comment>
<feature type="transmembrane region" description="Helical" evidence="6">
    <location>
        <begin position="171"/>
        <end position="191"/>
    </location>
</feature>
<evidence type="ECO:0000256" key="3">
    <source>
        <dbReference type="ARBA" id="ARBA00022692"/>
    </source>
</evidence>
<dbReference type="Pfam" id="PF09335">
    <property type="entry name" value="VTT_dom"/>
    <property type="match status" value="1"/>
</dbReference>
<comment type="caution">
    <text evidence="8">The sequence shown here is derived from an EMBL/GenBank/DDBJ whole genome shotgun (WGS) entry which is preliminary data.</text>
</comment>
<organism evidence="8 9">
    <name type="scientific">Scopulibacillus cellulosilyticus</name>
    <dbReference type="NCBI Taxonomy" id="2665665"/>
    <lineage>
        <taxon>Bacteria</taxon>
        <taxon>Bacillati</taxon>
        <taxon>Bacillota</taxon>
        <taxon>Bacilli</taxon>
        <taxon>Bacillales</taxon>
        <taxon>Sporolactobacillaceae</taxon>
        <taxon>Scopulibacillus</taxon>
    </lineage>
</organism>
<evidence type="ECO:0000256" key="2">
    <source>
        <dbReference type="ARBA" id="ARBA00022475"/>
    </source>
</evidence>
<dbReference type="PANTHER" id="PTHR12677:SF55">
    <property type="entry name" value="UNDECAPRENYL PHOSPHATE TRANSPORTER SAOUHSC_00901-RELATED"/>
    <property type="match status" value="1"/>
</dbReference>
<feature type="transmembrane region" description="Helical" evidence="6">
    <location>
        <begin position="146"/>
        <end position="164"/>
    </location>
</feature>
<sequence>MNFFESLQHFIDTHITLKNVENILQGYKGTGIFVGIALPMFEAFLPILPLIVFVLANAAAYGFVVGFLLSWVGSCLGAFIVFLFCRKVIRRPVKKWIYKRQKLRSMMHWVEKVGFGPLFIVLSIPFTPSSVINVLAGLSDIHPRSFYLATMLGKMIMIGLVTFIGNDWKGLLTNPIQLIIVLVAVAVLWIIGKTIEKKLNNHKPHLKKRKETHSEKKFNQ</sequence>